<keyword evidence="4" id="KW-0508">mRNA splicing</keyword>
<dbReference type="Pfam" id="PF02847">
    <property type="entry name" value="MA3"/>
    <property type="match status" value="1"/>
</dbReference>
<feature type="region of interest" description="Disordered" evidence="6">
    <location>
        <begin position="1"/>
        <end position="39"/>
    </location>
</feature>
<dbReference type="AlphaFoldDB" id="A0A507C6B4"/>
<feature type="compositionally biased region" description="Acidic residues" evidence="6">
    <location>
        <begin position="315"/>
        <end position="324"/>
    </location>
</feature>
<keyword evidence="3" id="KW-0507">mRNA processing</keyword>
<dbReference type="GO" id="GO:0003723">
    <property type="term" value="F:RNA binding"/>
    <property type="evidence" value="ECO:0007669"/>
    <property type="project" value="InterPro"/>
</dbReference>
<evidence type="ECO:0000259" key="7">
    <source>
        <dbReference type="PROSITE" id="PS51366"/>
    </source>
</evidence>
<dbReference type="STRING" id="1806994.A0A507C6B4"/>
<reference evidence="8 9" key="1">
    <citation type="journal article" date="2019" name="Sci. Rep.">
        <title>Comparative genomics of chytrid fungi reveal insights into the obligate biotrophic and pathogenic lifestyle of Synchytrium endobioticum.</title>
        <authorList>
            <person name="van de Vossenberg B.T.L.H."/>
            <person name="Warris S."/>
            <person name="Nguyen H.D.T."/>
            <person name="van Gent-Pelzer M.P.E."/>
            <person name="Joly D.L."/>
            <person name="van de Geest H.C."/>
            <person name="Bonants P.J.M."/>
            <person name="Smith D.S."/>
            <person name="Levesque C.A."/>
            <person name="van der Lee T.A.J."/>
        </authorList>
    </citation>
    <scope>NUCLEOTIDE SEQUENCE [LARGE SCALE GENOMIC DNA]</scope>
    <source>
        <strain evidence="8 9">JEL517</strain>
    </source>
</reference>
<evidence type="ECO:0000256" key="5">
    <source>
        <dbReference type="ARBA" id="ARBA00023242"/>
    </source>
</evidence>
<sequence length="791" mass="89562">MDSDDEDIGPRPPPAAVETSSSTTMTAPAAPKETRAGGAYIPPARLRQMQASITDKSSPEYQRMTWDLLKKSINGLVNKVNMTNFKNLVPELFNENLLRGQGLLCRSLMKAQAASLQFTPVFAAMAAIVNTKIPSVGELLISRLVIQFRRAFKRGDKPVCLATSKFISHLVNQKVADDMLILELLSTLLERPTDDSVELAVGIVREVGAHLMDYNPKALNFIMDSLKKVLNEGDIDKRTQYIIEVVFVVRKEKFKDNEAIPSELDLVEEDDQITHQIELDDTTLDAKEIINVFSYDKDYVKHEAEYAEFRKEVLGDDDDEEGEAGEGGATAPDQDDSDEEHEGQETNALMAAQHKLLIQDQTNTNLINLRRGIYLTIMSSLSFEECTHKLMKLGIEEGQEIELANMIIECCSQERTYLSFYGLMGERFCKIGRVWAETFASCFEETFKTIHRFETNRIRNIGKYFAHLLASDALTWNVFALIKLTEQDTTSASRIFIKIIFQELVEALGLKRLNSRLKDPMLVIQVPTAHGPIIRGVCDGLFPRDNPRNTRFAINYFTSIGMGGLTEELREHLKNAPKQIMAQQRAAEASDSDSSDSDSDSESSSSSSSSSSSEDESPPPSKKARVNGRDSRKDDRNDTRGSGRRETNDKRTRNDSSRDPPLKRDGGEYNGNSASKRDEHGRGDDYSRDSRRDPPTRDNRRDEYDNRDRDEPYRRPVNDDIRNGRDDRDSYRNSNRDYDDRSRNYERRGGDDRSKEDKRRRPDSSDDDDGPSRGRRGGGGESPRDKRPRRE</sequence>
<organism evidence="8 9">
    <name type="scientific">Synchytrium microbalum</name>
    <dbReference type="NCBI Taxonomy" id="1806994"/>
    <lineage>
        <taxon>Eukaryota</taxon>
        <taxon>Fungi</taxon>
        <taxon>Fungi incertae sedis</taxon>
        <taxon>Chytridiomycota</taxon>
        <taxon>Chytridiomycota incertae sedis</taxon>
        <taxon>Chytridiomycetes</taxon>
        <taxon>Synchytriales</taxon>
        <taxon>Synchytriaceae</taxon>
        <taxon>Synchytrium</taxon>
    </lineage>
</organism>
<dbReference type="PANTHER" id="PTHR18034">
    <property type="entry name" value="CELL CYCLE CONTROL PROTEIN CWF22-RELATED"/>
    <property type="match status" value="1"/>
</dbReference>
<name>A0A507C6B4_9FUNG</name>
<feature type="region of interest" description="Disordered" evidence="6">
    <location>
        <begin position="312"/>
        <end position="344"/>
    </location>
</feature>
<proteinExistence type="inferred from homology"/>
<dbReference type="EMBL" id="QEAO01000003">
    <property type="protein sequence ID" value="TPX37130.1"/>
    <property type="molecule type" value="Genomic_DNA"/>
</dbReference>
<dbReference type="InterPro" id="IPR003890">
    <property type="entry name" value="MIF4G-like_typ-3"/>
</dbReference>
<evidence type="ECO:0000313" key="9">
    <source>
        <dbReference type="Proteomes" id="UP000319731"/>
    </source>
</evidence>
<evidence type="ECO:0000256" key="1">
    <source>
        <dbReference type="ARBA" id="ARBA00004123"/>
    </source>
</evidence>
<dbReference type="GO" id="GO:0000398">
    <property type="term" value="P:mRNA splicing, via spliceosome"/>
    <property type="evidence" value="ECO:0007669"/>
    <property type="project" value="TreeGrafter"/>
</dbReference>
<protein>
    <recommendedName>
        <fullName evidence="7">MI domain-containing protein</fullName>
    </recommendedName>
</protein>
<dbReference type="InterPro" id="IPR050781">
    <property type="entry name" value="CWC22_splicing_factor"/>
</dbReference>
<dbReference type="SMART" id="SM00543">
    <property type="entry name" value="MIF4G"/>
    <property type="match status" value="1"/>
</dbReference>
<accession>A0A507C6B4</accession>
<dbReference type="PROSITE" id="PS51366">
    <property type="entry name" value="MI"/>
    <property type="match status" value="1"/>
</dbReference>
<dbReference type="FunFam" id="1.25.40.180:FF:000004">
    <property type="entry name" value="pre-mRNA-splicing factor CWC22 homolog"/>
    <property type="match status" value="1"/>
</dbReference>
<keyword evidence="9" id="KW-1185">Reference proteome</keyword>
<evidence type="ECO:0000256" key="2">
    <source>
        <dbReference type="ARBA" id="ARBA00006856"/>
    </source>
</evidence>
<dbReference type="Proteomes" id="UP000319731">
    <property type="component" value="Unassembled WGS sequence"/>
</dbReference>
<feature type="domain" description="MI" evidence="7">
    <location>
        <begin position="368"/>
        <end position="484"/>
    </location>
</feature>
<feature type="compositionally biased region" description="Basic and acidic residues" evidence="6">
    <location>
        <begin position="627"/>
        <end position="667"/>
    </location>
</feature>
<evidence type="ECO:0000256" key="4">
    <source>
        <dbReference type="ARBA" id="ARBA00023187"/>
    </source>
</evidence>
<dbReference type="Pfam" id="PF02854">
    <property type="entry name" value="MIF4G"/>
    <property type="match status" value="1"/>
</dbReference>
<comment type="caution">
    <text evidence="8">The sequence shown here is derived from an EMBL/GenBank/DDBJ whole genome shotgun (WGS) entry which is preliminary data.</text>
</comment>
<keyword evidence="5" id="KW-0539">Nucleus</keyword>
<comment type="similarity">
    <text evidence="2">Belongs to the CWC22 family.</text>
</comment>
<evidence type="ECO:0000313" key="8">
    <source>
        <dbReference type="EMBL" id="TPX37130.1"/>
    </source>
</evidence>
<feature type="compositionally biased region" description="Acidic residues" evidence="6">
    <location>
        <begin position="590"/>
        <end position="601"/>
    </location>
</feature>
<dbReference type="RefSeq" id="XP_031027200.1">
    <property type="nucleotide sequence ID" value="XM_031166945.1"/>
</dbReference>
<feature type="compositionally biased region" description="Acidic residues" evidence="6">
    <location>
        <begin position="333"/>
        <end position="342"/>
    </location>
</feature>
<evidence type="ECO:0000256" key="3">
    <source>
        <dbReference type="ARBA" id="ARBA00022664"/>
    </source>
</evidence>
<feature type="compositionally biased region" description="Low complexity" evidence="6">
    <location>
        <begin position="602"/>
        <end position="612"/>
    </location>
</feature>
<dbReference type="GO" id="GO:0071013">
    <property type="term" value="C:catalytic step 2 spliceosome"/>
    <property type="evidence" value="ECO:0007669"/>
    <property type="project" value="TreeGrafter"/>
</dbReference>
<feature type="region of interest" description="Disordered" evidence="6">
    <location>
        <begin position="580"/>
        <end position="791"/>
    </location>
</feature>
<feature type="compositionally biased region" description="Low complexity" evidence="6">
    <location>
        <begin position="19"/>
        <end position="31"/>
    </location>
</feature>
<dbReference type="SUPFAM" id="SSF48371">
    <property type="entry name" value="ARM repeat"/>
    <property type="match status" value="1"/>
</dbReference>
<dbReference type="PANTHER" id="PTHR18034:SF3">
    <property type="entry name" value="PRE-MRNA-SPLICING FACTOR CWC22 HOMOLOG"/>
    <property type="match status" value="1"/>
</dbReference>
<dbReference type="SMART" id="SM00544">
    <property type="entry name" value="MA3"/>
    <property type="match status" value="1"/>
</dbReference>
<dbReference type="Gene3D" id="1.25.40.180">
    <property type="match status" value="1"/>
</dbReference>
<dbReference type="InterPro" id="IPR016024">
    <property type="entry name" value="ARM-type_fold"/>
</dbReference>
<dbReference type="GeneID" id="42002242"/>
<comment type="subcellular location">
    <subcellularLocation>
        <location evidence="1">Nucleus</location>
    </subcellularLocation>
</comment>
<dbReference type="OrthoDB" id="1924287at2759"/>
<dbReference type="InterPro" id="IPR003891">
    <property type="entry name" value="Initiation_fac_eIF4g_MI"/>
</dbReference>
<evidence type="ECO:0000256" key="6">
    <source>
        <dbReference type="SAM" id="MobiDB-lite"/>
    </source>
</evidence>
<feature type="compositionally biased region" description="Basic and acidic residues" evidence="6">
    <location>
        <begin position="675"/>
        <end position="764"/>
    </location>
</feature>
<gene>
    <name evidence="8" type="ORF">SmJEL517_g01017</name>
</gene>